<comment type="caution">
    <text evidence="3">The sequence shown here is derived from an EMBL/GenBank/DDBJ whole genome shotgun (WGS) entry which is preliminary data.</text>
</comment>
<dbReference type="PANTHER" id="PTHR33429">
    <property type="entry name" value="OS02G0708000 PROTEIN-RELATED"/>
    <property type="match status" value="1"/>
</dbReference>
<keyword evidence="2" id="KW-0472">Membrane</keyword>
<protein>
    <submittedName>
        <fullName evidence="3">Uncharacterized protein</fullName>
    </submittedName>
</protein>
<gene>
    <name evidence="3" type="ORF">E2562_028918</name>
</gene>
<feature type="region of interest" description="Disordered" evidence="1">
    <location>
        <begin position="104"/>
        <end position="125"/>
    </location>
</feature>
<reference evidence="3 4" key="1">
    <citation type="submission" date="2019-11" db="EMBL/GenBank/DDBJ databases">
        <title>Whole genome sequence of Oryza granulata.</title>
        <authorList>
            <person name="Li W."/>
        </authorList>
    </citation>
    <scope>NUCLEOTIDE SEQUENCE [LARGE SCALE GENOMIC DNA]</scope>
    <source>
        <strain evidence="4">cv. Menghai</strain>
        <tissue evidence="3">Leaf</tissue>
    </source>
</reference>
<evidence type="ECO:0000313" key="4">
    <source>
        <dbReference type="Proteomes" id="UP000479710"/>
    </source>
</evidence>
<keyword evidence="2" id="KW-0812">Transmembrane</keyword>
<accession>A0A6G1FDR0</accession>
<dbReference type="AlphaFoldDB" id="A0A6G1FDR0"/>
<feature type="transmembrane region" description="Helical" evidence="2">
    <location>
        <begin position="49"/>
        <end position="71"/>
    </location>
</feature>
<feature type="region of interest" description="Disordered" evidence="1">
    <location>
        <begin position="1"/>
        <end position="43"/>
    </location>
</feature>
<name>A0A6G1FDR0_9ORYZ</name>
<keyword evidence="2" id="KW-1133">Transmembrane helix</keyword>
<dbReference type="Proteomes" id="UP000479710">
    <property type="component" value="Unassembled WGS sequence"/>
</dbReference>
<dbReference type="EMBL" id="SPHZ02000001">
    <property type="protein sequence ID" value="KAF0934925.1"/>
    <property type="molecule type" value="Genomic_DNA"/>
</dbReference>
<evidence type="ECO:0000256" key="1">
    <source>
        <dbReference type="SAM" id="MobiDB-lite"/>
    </source>
</evidence>
<dbReference type="PANTHER" id="PTHR33429:SF23">
    <property type="entry name" value="OS02G0709350 PROTEIN"/>
    <property type="match status" value="1"/>
</dbReference>
<proteinExistence type="predicted"/>
<organism evidence="3 4">
    <name type="scientific">Oryza meyeriana var. granulata</name>
    <dbReference type="NCBI Taxonomy" id="110450"/>
    <lineage>
        <taxon>Eukaryota</taxon>
        <taxon>Viridiplantae</taxon>
        <taxon>Streptophyta</taxon>
        <taxon>Embryophyta</taxon>
        <taxon>Tracheophyta</taxon>
        <taxon>Spermatophyta</taxon>
        <taxon>Magnoliopsida</taxon>
        <taxon>Liliopsida</taxon>
        <taxon>Poales</taxon>
        <taxon>Poaceae</taxon>
        <taxon>BOP clade</taxon>
        <taxon>Oryzoideae</taxon>
        <taxon>Oryzeae</taxon>
        <taxon>Oryzinae</taxon>
        <taxon>Oryza</taxon>
        <taxon>Oryza meyeriana</taxon>
    </lineage>
</organism>
<sequence>MAATMMPSSMPPPPPPAMVTSPLQPDYQGSFAAPEQSHGGSGSSSIGTFFAVLAAVLVLTLLSCIFGRVCARHADGPDERYDCARLARRWCCWGPPRRRVVRREAKPSPPVVEEVPAAALPPPEP</sequence>
<keyword evidence="4" id="KW-1185">Reference proteome</keyword>
<evidence type="ECO:0000256" key="2">
    <source>
        <dbReference type="SAM" id="Phobius"/>
    </source>
</evidence>
<evidence type="ECO:0000313" key="3">
    <source>
        <dbReference type="EMBL" id="KAF0934925.1"/>
    </source>
</evidence>